<dbReference type="EMBL" id="LR797820">
    <property type="protein sequence ID" value="CAB4240769.1"/>
    <property type="molecule type" value="Genomic_DNA"/>
</dbReference>
<evidence type="ECO:0000313" key="3">
    <source>
        <dbReference type="EMBL" id="CAB5219607.1"/>
    </source>
</evidence>
<gene>
    <name evidence="3" type="ORF">UFOVP228_96</name>
    <name evidence="2" type="ORF">UFOVP47_6</name>
</gene>
<reference evidence="2" key="1">
    <citation type="submission" date="2020-05" db="EMBL/GenBank/DDBJ databases">
        <authorList>
            <person name="Chiriac C."/>
            <person name="Salcher M."/>
            <person name="Ghai R."/>
            <person name="Kavagutti S V."/>
        </authorList>
    </citation>
    <scope>NUCLEOTIDE SEQUENCE</scope>
</reference>
<proteinExistence type="predicted"/>
<organism evidence="2">
    <name type="scientific">uncultured Caudovirales phage</name>
    <dbReference type="NCBI Taxonomy" id="2100421"/>
    <lineage>
        <taxon>Viruses</taxon>
        <taxon>Duplodnaviria</taxon>
        <taxon>Heunggongvirae</taxon>
        <taxon>Uroviricota</taxon>
        <taxon>Caudoviricetes</taxon>
        <taxon>Peduoviridae</taxon>
        <taxon>Maltschvirus</taxon>
        <taxon>Maltschvirus maltsch</taxon>
    </lineage>
</organism>
<sequence>MSIDTTHVALAGEQQLQQMVGNPDPRISIPAAARLAKMIQTRNSQQNQQAMGIPPTPTVRDQLQQAAAPAPMDGGIAMAAGGIVRNFEEGGDADTSPFMQDVGGLWDTFKYKSTHNPETPEELAAQKEAQDFKEAHRGSSFGEDVASYVGNYFRKPSATVAAANAQGVTMGDDPSGMKPHVVPPLGIAATPQLTAGIGRHQGIDKPPIAAAQKPKGTPDPVAAGLEEAAKSKIPSPSGPPGKSKVDAASEDQPVDTPFMDDAEKMLAEKEKLDQASLQIYKDKLQAGETAHAAMKAAKTANPWEKIIAILHPYVEANGNRTGLGNMGTLAEGSYNLMKTQQAEKLANAKSEEEFQARQLGIQAGLTDAQLHQLMGNFTTKNTARAADDKAELNSTKMDNAAKTIELNQRRAEEVKRLDDAKIKKLVGGAGGGAGKPLTYAQALNFARSHINDIMRNNAATGNNDPVPDPVELATKLFHEQGKTLQSDASAPAKTGRVLDFSTIK</sequence>
<name>A0A6J5T7Y8_9CAUD</name>
<evidence type="ECO:0000256" key="1">
    <source>
        <dbReference type="SAM" id="MobiDB-lite"/>
    </source>
</evidence>
<protein>
    <submittedName>
        <fullName evidence="2">Uncharacterized protein</fullName>
    </submittedName>
</protein>
<evidence type="ECO:0000313" key="2">
    <source>
        <dbReference type="EMBL" id="CAB4240769.1"/>
    </source>
</evidence>
<feature type="region of interest" description="Disordered" evidence="1">
    <location>
        <begin position="197"/>
        <end position="257"/>
    </location>
</feature>
<accession>A0A6J5T7Y8</accession>
<dbReference type="EMBL" id="LR798273">
    <property type="protein sequence ID" value="CAB5219607.1"/>
    <property type="molecule type" value="Genomic_DNA"/>
</dbReference>
<feature type="region of interest" description="Disordered" evidence="1">
    <location>
        <begin position="45"/>
        <end position="68"/>
    </location>
</feature>